<name>A0A8X6PGB8_NEPPI</name>
<sequence>MLSRYNMHVKEYWSSSMPKSCSKEPFVNNYDLPIPDRTIHFLDNFCWSTIFELTSSRMRLTELPVSMRAEMVCSPSVISLICSPFCVTTEQVCTQ</sequence>
<dbReference type="EMBL" id="BMAW01019932">
    <property type="protein sequence ID" value="GFT65758.1"/>
    <property type="molecule type" value="Genomic_DNA"/>
</dbReference>
<proteinExistence type="predicted"/>
<organism evidence="1 2">
    <name type="scientific">Nephila pilipes</name>
    <name type="common">Giant wood spider</name>
    <name type="synonym">Nephila maculata</name>
    <dbReference type="NCBI Taxonomy" id="299642"/>
    <lineage>
        <taxon>Eukaryota</taxon>
        <taxon>Metazoa</taxon>
        <taxon>Ecdysozoa</taxon>
        <taxon>Arthropoda</taxon>
        <taxon>Chelicerata</taxon>
        <taxon>Arachnida</taxon>
        <taxon>Araneae</taxon>
        <taxon>Araneomorphae</taxon>
        <taxon>Entelegynae</taxon>
        <taxon>Araneoidea</taxon>
        <taxon>Nephilidae</taxon>
        <taxon>Nephila</taxon>
    </lineage>
</organism>
<keyword evidence="2" id="KW-1185">Reference proteome</keyword>
<gene>
    <name evidence="1" type="ORF">NPIL_106781</name>
</gene>
<accession>A0A8X6PGB8</accession>
<dbReference type="Proteomes" id="UP000887013">
    <property type="component" value="Unassembled WGS sequence"/>
</dbReference>
<comment type="caution">
    <text evidence="1">The sequence shown here is derived from an EMBL/GenBank/DDBJ whole genome shotgun (WGS) entry which is preliminary data.</text>
</comment>
<dbReference type="AlphaFoldDB" id="A0A8X6PGB8"/>
<evidence type="ECO:0000313" key="2">
    <source>
        <dbReference type="Proteomes" id="UP000887013"/>
    </source>
</evidence>
<protein>
    <submittedName>
        <fullName evidence="1">Uncharacterized protein</fullName>
    </submittedName>
</protein>
<evidence type="ECO:0000313" key="1">
    <source>
        <dbReference type="EMBL" id="GFT65758.1"/>
    </source>
</evidence>
<reference evidence="1" key="1">
    <citation type="submission" date="2020-08" db="EMBL/GenBank/DDBJ databases">
        <title>Multicomponent nature underlies the extraordinary mechanical properties of spider dragline silk.</title>
        <authorList>
            <person name="Kono N."/>
            <person name="Nakamura H."/>
            <person name="Mori M."/>
            <person name="Yoshida Y."/>
            <person name="Ohtoshi R."/>
            <person name="Malay A.D."/>
            <person name="Moran D.A.P."/>
            <person name="Tomita M."/>
            <person name="Numata K."/>
            <person name="Arakawa K."/>
        </authorList>
    </citation>
    <scope>NUCLEOTIDE SEQUENCE</scope>
</reference>